<dbReference type="InterPro" id="IPR042100">
    <property type="entry name" value="Bug_dom1"/>
</dbReference>
<evidence type="ECO:0000256" key="2">
    <source>
        <dbReference type="SAM" id="SignalP"/>
    </source>
</evidence>
<dbReference type="AlphaFoldDB" id="F8GUV4"/>
<dbReference type="PANTHER" id="PTHR42928:SF5">
    <property type="entry name" value="BLR1237 PROTEIN"/>
    <property type="match status" value="1"/>
</dbReference>
<dbReference type="PIRSF" id="PIRSF017082">
    <property type="entry name" value="YflP"/>
    <property type="match status" value="1"/>
</dbReference>
<geneLocation type="plasmid" evidence="3 4">
    <name>pBB1</name>
</geneLocation>
<dbReference type="Gene3D" id="3.40.190.10">
    <property type="entry name" value="Periplasmic binding protein-like II"/>
    <property type="match status" value="1"/>
</dbReference>
<name>F8GUV4_CUPNN</name>
<dbReference type="PANTHER" id="PTHR42928">
    <property type="entry name" value="TRICARBOXYLATE-BINDING PROTEIN"/>
    <property type="match status" value="1"/>
</dbReference>
<dbReference type="EMBL" id="CP002879">
    <property type="protein sequence ID" value="AEI82508.1"/>
    <property type="molecule type" value="Genomic_DNA"/>
</dbReference>
<evidence type="ECO:0000313" key="4">
    <source>
        <dbReference type="Proteomes" id="UP000006798"/>
    </source>
</evidence>
<dbReference type="Proteomes" id="UP000006798">
    <property type="component" value="Plasmid pBB1"/>
</dbReference>
<dbReference type="KEGG" id="cnc:CNE_BB1p11000"/>
<gene>
    <name evidence="3" type="ordered locus">CNE_BB1p11000</name>
</gene>
<comment type="similarity">
    <text evidence="1">Belongs to the UPF0065 (bug) family.</text>
</comment>
<evidence type="ECO:0000256" key="1">
    <source>
        <dbReference type="ARBA" id="ARBA00006987"/>
    </source>
</evidence>
<evidence type="ECO:0000313" key="3">
    <source>
        <dbReference type="EMBL" id="AEI82508.1"/>
    </source>
</evidence>
<dbReference type="CDD" id="cd07012">
    <property type="entry name" value="PBP2_Bug_TTT"/>
    <property type="match status" value="1"/>
</dbReference>
<accession>F8GUV4</accession>
<feature type="signal peptide" evidence="2">
    <location>
        <begin position="1"/>
        <end position="24"/>
    </location>
</feature>
<protein>
    <recommendedName>
        <fullName evidence="5">Extra-cytoplasmic solute receptor</fullName>
    </recommendedName>
</protein>
<dbReference type="SUPFAM" id="SSF53850">
    <property type="entry name" value="Periplasmic binding protein-like II"/>
    <property type="match status" value="1"/>
</dbReference>
<keyword evidence="2" id="KW-0732">Signal</keyword>
<dbReference type="Gene3D" id="3.40.190.150">
    <property type="entry name" value="Bordetella uptake gene, domain 1"/>
    <property type="match status" value="1"/>
</dbReference>
<organism evidence="3 4">
    <name type="scientific">Cupriavidus necator (strain ATCC 43291 / DSM 13513 / CCUG 52238 / LMG 8453 / N-1)</name>
    <name type="common">Ralstonia eutropha</name>
    <dbReference type="NCBI Taxonomy" id="1042878"/>
    <lineage>
        <taxon>Bacteria</taxon>
        <taxon>Pseudomonadati</taxon>
        <taxon>Pseudomonadota</taxon>
        <taxon>Betaproteobacteria</taxon>
        <taxon>Burkholderiales</taxon>
        <taxon>Burkholderiaceae</taxon>
        <taxon>Cupriavidus</taxon>
    </lineage>
</organism>
<proteinExistence type="inferred from homology"/>
<evidence type="ECO:0008006" key="5">
    <source>
        <dbReference type="Google" id="ProtNLM"/>
    </source>
</evidence>
<feature type="chain" id="PRO_5003371961" description="Extra-cytoplasmic solute receptor" evidence="2">
    <location>
        <begin position="25"/>
        <end position="323"/>
    </location>
</feature>
<keyword evidence="3" id="KW-0614">Plasmid</keyword>
<dbReference type="Pfam" id="PF03401">
    <property type="entry name" value="TctC"/>
    <property type="match status" value="1"/>
</dbReference>
<sequence>MATDAVRRRLMLAALGLFALPAGAQPDYPARPVKLVVSLPPGSGADSTARFIAQKLAAKLGQPFVVENRPGGNGFIGARAVADAAPDGYTLFVGSNSTMVTNAVLFTNPPYDPVNGFAPVERLARFAMVVVVPANSPYKALGGLIGALRTAPGKLNYAAGSPTYQIYTELLNERFHVRANPIAYKGTAPAMTDVAAGHVDYAIGEISAVLPLIRAGRVRPLAVTAPQRLKDLPQVPTVAESGAPGFDVAAWTGVFAPSKVPGQIVNVLSAAVREAMQQPDSVKFITGLGGEVYLGGPQHFRQFQLAEIERTRDIVKRAAIQIE</sequence>
<dbReference type="HOGENOM" id="CLU_045683_0_0_4"/>
<reference evidence="3 4" key="1">
    <citation type="journal article" date="2011" name="J. Bacteriol.">
        <title>Complete genome sequence of the type strain Cupriavidus necator N-1.</title>
        <authorList>
            <person name="Poehlein A."/>
            <person name="Kusian B."/>
            <person name="Friedrich B."/>
            <person name="Daniel R."/>
            <person name="Bowien B."/>
        </authorList>
    </citation>
    <scope>NUCLEOTIDE SEQUENCE [LARGE SCALE GENOMIC DNA]</scope>
    <source>
        <strain evidence="4">ATCC 43291 / DSM 13513 / CCUG 52238 / LMG 8453 / N-1</strain>
        <plasmid evidence="3 4">pBB1</plasmid>
    </source>
</reference>
<dbReference type="InterPro" id="IPR005064">
    <property type="entry name" value="BUG"/>
</dbReference>